<comment type="similarity">
    <text evidence="1">Belongs to the bacterial secretin family.</text>
</comment>
<dbReference type="InterPro" id="IPR004846">
    <property type="entry name" value="T2SS/T3SS_dom"/>
</dbReference>
<evidence type="ECO:0000313" key="5">
    <source>
        <dbReference type="EMBL" id="MBE7942383.1"/>
    </source>
</evidence>
<accession>A0ABR9SJ41</accession>
<protein>
    <submittedName>
        <fullName evidence="5">Type II and III secretion system protein family protein</fullName>
    </submittedName>
</protein>
<dbReference type="EMBL" id="JADDOJ010000095">
    <property type="protein sequence ID" value="MBE7942383.1"/>
    <property type="molecule type" value="Genomic_DNA"/>
</dbReference>
<evidence type="ECO:0000259" key="4">
    <source>
        <dbReference type="Pfam" id="PF00263"/>
    </source>
</evidence>
<dbReference type="PANTHER" id="PTHR30332:SF17">
    <property type="entry name" value="TYPE IV PILIATION SYSTEM PROTEIN DR_0774-RELATED"/>
    <property type="match status" value="1"/>
</dbReference>
<evidence type="ECO:0000256" key="1">
    <source>
        <dbReference type="RuleBase" id="RU004003"/>
    </source>
</evidence>
<evidence type="ECO:0000313" key="6">
    <source>
        <dbReference type="Proteomes" id="UP000715965"/>
    </source>
</evidence>
<reference evidence="5 6" key="1">
    <citation type="submission" date="2020-10" db="EMBL/GenBank/DDBJ databases">
        <title>Draft genome of Ramlibacter aquaticus LMG 30558.</title>
        <authorList>
            <person name="Props R."/>
        </authorList>
    </citation>
    <scope>NUCLEOTIDE SEQUENCE [LARGE SCALE GENOMIC DNA]</scope>
    <source>
        <strain evidence="5 6">LMG 30558</strain>
    </source>
</reference>
<gene>
    <name evidence="5" type="ORF">IM725_17575</name>
</gene>
<dbReference type="InterPro" id="IPR001775">
    <property type="entry name" value="GspD/PilQ"/>
</dbReference>
<evidence type="ECO:0000256" key="2">
    <source>
        <dbReference type="SAM" id="MobiDB-lite"/>
    </source>
</evidence>
<feature type="compositionally biased region" description="Low complexity" evidence="2">
    <location>
        <begin position="117"/>
        <end position="135"/>
    </location>
</feature>
<dbReference type="InterPro" id="IPR050810">
    <property type="entry name" value="Bact_Secretion_Sys_Channel"/>
</dbReference>
<keyword evidence="6" id="KW-1185">Reference proteome</keyword>
<comment type="caution">
    <text evidence="5">The sequence shown here is derived from an EMBL/GenBank/DDBJ whole genome shotgun (WGS) entry which is preliminary data.</text>
</comment>
<organism evidence="5 6">
    <name type="scientific">Ramlibacter aquaticus</name>
    <dbReference type="NCBI Taxonomy" id="2780094"/>
    <lineage>
        <taxon>Bacteria</taxon>
        <taxon>Pseudomonadati</taxon>
        <taxon>Pseudomonadota</taxon>
        <taxon>Betaproteobacteria</taxon>
        <taxon>Burkholderiales</taxon>
        <taxon>Comamonadaceae</taxon>
        <taxon>Ramlibacter</taxon>
    </lineage>
</organism>
<dbReference type="PRINTS" id="PR00811">
    <property type="entry name" value="BCTERIALGSPD"/>
</dbReference>
<sequence length="522" mass="53431">MNNKNVPAFRLTCARGAIGALPRLATLALALACPALAGAQAPAVGSPATAPALARHAVLRTAPAAAAPALQPCQSVAIDPVTTLALGKSQVVRLPFPAARIVVGGMGSARAGRPLNSASSAAGSAPPATAAAAGSAGSGGVADTEVTLLSPTELFFLGRQPGSMNVVLQGTDGRCLVKDIVVTVDPAALQATFRELIPDEPGVNVRAAEGALVLTGTVRDAGRMQQLLAVAGAYGDRKLVNLVQVSNPQQVMLEVKIAEVSKTLLDRLGSRLNISRSTSSGANVFSAVSNFLSGGGTLLEAMRTGWGTLALEANKTDGLVRVLAEPNILAVSGQSASFLSGGKIFIPVAQNANGTTGTTITLEEKEFGVGLKFTPTVLDGGRINLKLVSEASELSQTGSPFATVNGTTAVLPSFTTRRVDTTVQLGDGQSFVVAGLIRNNSKEALERLPGVGEVPVVGALFRSTEFQNEQTELMFVVTPRLVKPLEGPIALPTDHHVPPTRNEALVNGALESPAAPVAQPKE</sequence>
<name>A0ABR9SJ41_9BURK</name>
<proteinExistence type="inferred from homology"/>
<evidence type="ECO:0000256" key="3">
    <source>
        <dbReference type="SAM" id="SignalP"/>
    </source>
</evidence>
<dbReference type="Pfam" id="PF00263">
    <property type="entry name" value="Secretin"/>
    <property type="match status" value="1"/>
</dbReference>
<feature type="signal peptide" evidence="3">
    <location>
        <begin position="1"/>
        <end position="37"/>
    </location>
</feature>
<dbReference type="RefSeq" id="WP_193781936.1">
    <property type="nucleotide sequence ID" value="NZ_JADDOJ010000095.1"/>
</dbReference>
<keyword evidence="3" id="KW-0732">Signal</keyword>
<dbReference type="PANTHER" id="PTHR30332">
    <property type="entry name" value="PROBABLE GENERAL SECRETION PATHWAY PROTEIN D"/>
    <property type="match status" value="1"/>
</dbReference>
<feature type="domain" description="Type II/III secretion system secretin-like" evidence="4">
    <location>
        <begin position="314"/>
        <end position="483"/>
    </location>
</feature>
<feature type="chain" id="PRO_5046147883" evidence="3">
    <location>
        <begin position="38"/>
        <end position="522"/>
    </location>
</feature>
<dbReference type="Proteomes" id="UP000715965">
    <property type="component" value="Unassembled WGS sequence"/>
</dbReference>
<feature type="region of interest" description="Disordered" evidence="2">
    <location>
        <begin position="114"/>
        <end position="136"/>
    </location>
</feature>